<proteinExistence type="inferred from homology"/>
<dbReference type="GO" id="GO:0004617">
    <property type="term" value="F:phosphoglycerate dehydrogenase activity"/>
    <property type="evidence" value="ECO:0007669"/>
    <property type="project" value="UniProtKB-ARBA"/>
</dbReference>
<evidence type="ECO:0000256" key="3">
    <source>
        <dbReference type="ARBA" id="ARBA00023027"/>
    </source>
</evidence>
<keyword evidence="3" id="KW-0520">NAD</keyword>
<dbReference type="GO" id="GO:0051287">
    <property type="term" value="F:NAD binding"/>
    <property type="evidence" value="ECO:0007669"/>
    <property type="project" value="InterPro"/>
</dbReference>
<evidence type="ECO:0000259" key="4">
    <source>
        <dbReference type="Pfam" id="PF02826"/>
    </source>
</evidence>
<dbReference type="Gene3D" id="3.40.50.720">
    <property type="entry name" value="NAD(P)-binding Rossmann-like Domain"/>
    <property type="match status" value="2"/>
</dbReference>
<dbReference type="GO" id="GO:0047545">
    <property type="term" value="F:(S)-2-hydroxyglutarate dehydrogenase activity"/>
    <property type="evidence" value="ECO:0007669"/>
    <property type="project" value="UniProtKB-ARBA"/>
</dbReference>
<dbReference type="SUPFAM" id="SSF51735">
    <property type="entry name" value="NAD(P)-binding Rossmann-fold domains"/>
    <property type="match status" value="1"/>
</dbReference>
<comment type="similarity">
    <text evidence="1">Belongs to the D-isomer specific 2-hydroxyacid dehydrogenase family.</text>
</comment>
<dbReference type="PANTHER" id="PTHR42789">
    <property type="entry name" value="D-ISOMER SPECIFIC 2-HYDROXYACID DEHYDROGENASE FAMILY PROTEIN (AFU_ORTHOLOGUE AFUA_6G10090)"/>
    <property type="match status" value="1"/>
</dbReference>
<dbReference type="PANTHER" id="PTHR42789:SF1">
    <property type="entry name" value="D-ISOMER SPECIFIC 2-HYDROXYACID DEHYDROGENASE FAMILY PROTEIN (AFU_ORTHOLOGUE AFUA_6G10090)"/>
    <property type="match status" value="1"/>
</dbReference>
<dbReference type="GO" id="GO:0006564">
    <property type="term" value="P:L-serine biosynthetic process"/>
    <property type="evidence" value="ECO:0007669"/>
    <property type="project" value="UniProtKB-ARBA"/>
</dbReference>
<sequence length="352" mass="40140">MSDKIKLALSAELLPDDMKKIKEKYDVKILPWTGSDYLPTKEDIISECIDNEVVLIYTDPMPKECIDVLSKNGLKLLGCARATPNNIDWKAAKDNNIPIIHAPGRNAHTVAEYTVGMLLAICKRIGFSYHGLMDGRFLADEKDIYDVPERKDVIWRFKDRENPRSSYPWSIDVYDRTIGLVGLGAIGQNVALICKGMGMNVIAYDPYQSDEIFSKLDVKKAEDYREMLPECDFVSVHLNVTEDTRSMINDEWFDLMRIDAYFINTARAAVVDQKALIEALENKKIAFAAIDVMWDEPAPKNHPLLKMDNVLITPHMGGISSDVKKWASQMVTDELMRYANKEKNIRVWTRLE</sequence>
<protein>
    <submittedName>
        <fullName evidence="5">Hydroxyacid dehydrogenase</fullName>
    </submittedName>
</protein>
<dbReference type="CDD" id="cd12171">
    <property type="entry name" value="2-Hacid_dh_10"/>
    <property type="match status" value="1"/>
</dbReference>
<evidence type="ECO:0000256" key="2">
    <source>
        <dbReference type="ARBA" id="ARBA00023002"/>
    </source>
</evidence>
<comment type="caution">
    <text evidence="5">The sequence shown here is derived from an EMBL/GenBank/DDBJ whole genome shotgun (WGS) entry which is preliminary data.</text>
</comment>
<dbReference type="InterPro" id="IPR036291">
    <property type="entry name" value="NAD(P)-bd_dom_sf"/>
</dbReference>
<evidence type="ECO:0000313" key="6">
    <source>
        <dbReference type="Proteomes" id="UP000261212"/>
    </source>
</evidence>
<feature type="domain" description="D-isomer specific 2-hydroxyacid dehydrogenase NAD-binding" evidence="4">
    <location>
        <begin position="169"/>
        <end position="317"/>
    </location>
</feature>
<evidence type="ECO:0000313" key="5">
    <source>
        <dbReference type="EMBL" id="RGD74463.1"/>
    </source>
</evidence>
<dbReference type="EMBL" id="QUSM01000003">
    <property type="protein sequence ID" value="RGD74463.1"/>
    <property type="molecule type" value="Genomic_DNA"/>
</dbReference>
<dbReference type="RefSeq" id="WP_117532177.1">
    <property type="nucleotide sequence ID" value="NZ_CAUFKS010000136.1"/>
</dbReference>
<dbReference type="Pfam" id="PF02826">
    <property type="entry name" value="2-Hacid_dh_C"/>
    <property type="match status" value="1"/>
</dbReference>
<dbReference type="InterPro" id="IPR050857">
    <property type="entry name" value="D-2-hydroxyacid_DH"/>
</dbReference>
<gene>
    <name evidence="5" type="ORF">DW687_06770</name>
</gene>
<evidence type="ECO:0000256" key="1">
    <source>
        <dbReference type="ARBA" id="ARBA00005854"/>
    </source>
</evidence>
<organism evidence="5 6">
    <name type="scientific">Anaerofustis stercorihominis</name>
    <dbReference type="NCBI Taxonomy" id="214853"/>
    <lineage>
        <taxon>Bacteria</taxon>
        <taxon>Bacillati</taxon>
        <taxon>Bacillota</taxon>
        <taxon>Clostridia</taxon>
        <taxon>Eubacteriales</taxon>
        <taxon>Eubacteriaceae</taxon>
        <taxon>Anaerofustis</taxon>
    </lineage>
</organism>
<dbReference type="SUPFAM" id="SSF52283">
    <property type="entry name" value="Formate/glycerate dehydrogenase catalytic domain-like"/>
    <property type="match status" value="1"/>
</dbReference>
<accession>A0A3E3DZ09</accession>
<reference evidence="5 6" key="1">
    <citation type="submission" date="2018-08" db="EMBL/GenBank/DDBJ databases">
        <title>A genome reference for cultivated species of the human gut microbiota.</title>
        <authorList>
            <person name="Zou Y."/>
            <person name="Xue W."/>
            <person name="Luo G."/>
        </authorList>
    </citation>
    <scope>NUCLEOTIDE SEQUENCE [LARGE SCALE GENOMIC DNA]</scope>
    <source>
        <strain evidence="5 6">AM25-6</strain>
    </source>
</reference>
<dbReference type="InterPro" id="IPR006140">
    <property type="entry name" value="D-isomer_DH_NAD-bd"/>
</dbReference>
<dbReference type="Proteomes" id="UP000261212">
    <property type="component" value="Unassembled WGS sequence"/>
</dbReference>
<name>A0A3E3DZ09_9FIRM</name>
<dbReference type="AlphaFoldDB" id="A0A3E3DZ09"/>
<keyword evidence="2" id="KW-0560">Oxidoreductase</keyword>
<dbReference type="FunFam" id="3.40.50.720:FF:000041">
    <property type="entry name" value="D-3-phosphoglycerate dehydrogenase"/>
    <property type="match status" value="1"/>
</dbReference>